<organism evidence="1 2">
    <name type="scientific">Dentiscutata heterogama</name>
    <dbReference type="NCBI Taxonomy" id="1316150"/>
    <lineage>
        <taxon>Eukaryota</taxon>
        <taxon>Fungi</taxon>
        <taxon>Fungi incertae sedis</taxon>
        <taxon>Mucoromycota</taxon>
        <taxon>Glomeromycotina</taxon>
        <taxon>Glomeromycetes</taxon>
        <taxon>Diversisporales</taxon>
        <taxon>Gigasporaceae</taxon>
        <taxon>Dentiscutata</taxon>
    </lineage>
</organism>
<keyword evidence="2" id="KW-1185">Reference proteome</keyword>
<evidence type="ECO:0000313" key="1">
    <source>
        <dbReference type="EMBL" id="CAG8487336.1"/>
    </source>
</evidence>
<comment type="caution">
    <text evidence="1">The sequence shown here is derived from an EMBL/GenBank/DDBJ whole genome shotgun (WGS) entry which is preliminary data.</text>
</comment>
<evidence type="ECO:0000313" key="2">
    <source>
        <dbReference type="Proteomes" id="UP000789702"/>
    </source>
</evidence>
<dbReference type="EMBL" id="CAJVPU010001733">
    <property type="protein sequence ID" value="CAG8487336.1"/>
    <property type="molecule type" value="Genomic_DNA"/>
</dbReference>
<reference evidence="1" key="1">
    <citation type="submission" date="2021-06" db="EMBL/GenBank/DDBJ databases">
        <authorList>
            <person name="Kallberg Y."/>
            <person name="Tangrot J."/>
            <person name="Rosling A."/>
        </authorList>
    </citation>
    <scope>NUCLEOTIDE SEQUENCE</scope>
    <source>
        <strain evidence="1">IL203A</strain>
    </source>
</reference>
<sequence length="308" mass="35064">MKSYTIIWMFISVGITATSIGFLTTLTTYKKCTDFHAERFTNSDSLSYKTNLAQWNYSDVLKNVEIWGLSTLPRMNTTAYIVNRLTITYDSSNNANANFAPYDFGYSGIVGNATNNKTSYPLVSLVTAVDSNTATYFVIYEENKVPTTECLSAPITCFVDQSINSPFTSLSQPPIMAPYGMNDTLSINPHLRFYVCEYSNNDAYSYKWAVRYAQVAYKLVFGLECAKFTLILIFGQCLANCHQYYLINFTNDSIIWIMVFLLKGKYPQLEEAWNALDEAVEHKPKRHLLRILCNTFLHSIPMIVLTIQ</sequence>
<dbReference type="Proteomes" id="UP000789702">
    <property type="component" value="Unassembled WGS sequence"/>
</dbReference>
<proteinExistence type="predicted"/>
<accession>A0ACA9KS46</accession>
<feature type="non-terminal residue" evidence="1">
    <location>
        <position position="308"/>
    </location>
</feature>
<protein>
    <submittedName>
        <fullName evidence="1">3490_t:CDS:1</fullName>
    </submittedName>
</protein>
<gene>
    <name evidence="1" type="ORF">DHETER_LOCUS2404</name>
</gene>
<name>A0ACA9KS46_9GLOM</name>